<evidence type="ECO:0000256" key="3">
    <source>
        <dbReference type="ARBA" id="ARBA00022643"/>
    </source>
</evidence>
<gene>
    <name evidence="7" type="ORF">G6R29_05095</name>
</gene>
<dbReference type="PIRSF" id="PIRSF005426">
    <property type="entry name" value="Frp"/>
    <property type="match status" value="1"/>
</dbReference>
<dbReference type="Proteomes" id="UP001519504">
    <property type="component" value="Unassembled WGS sequence"/>
</dbReference>
<dbReference type="PANTHER" id="PTHR43425">
    <property type="entry name" value="OXYGEN-INSENSITIVE NADPH NITROREDUCTASE"/>
    <property type="match status" value="1"/>
</dbReference>
<organism evidence="7 8">
    <name type="scientific">Fructobacillus broussonetiae</name>
    <dbReference type="NCBI Taxonomy" id="2713173"/>
    <lineage>
        <taxon>Bacteria</taxon>
        <taxon>Bacillati</taxon>
        <taxon>Bacillota</taxon>
        <taxon>Bacilli</taxon>
        <taxon>Lactobacillales</taxon>
        <taxon>Lactobacillaceae</taxon>
        <taxon>Fructobacillus</taxon>
    </lineage>
</organism>
<evidence type="ECO:0000256" key="5">
    <source>
        <dbReference type="PIRNR" id="PIRNR005426"/>
    </source>
</evidence>
<dbReference type="InterPro" id="IPR016446">
    <property type="entry name" value="Flavin_OxRdtase_Frp"/>
</dbReference>
<sequence length="248" mass="27786">MVEQNDVLKQLHSHASIRAFQDKPVSDDVMNEIFSAAFAGPNMQNYQPVTFIEITDQTLKQKITDTVHMGYIASAPRFYVVCVDWNRDLIGQDDEAKAVIEDRIQHYQFLEGGIVSASITLGRAQVAAESLGLGTVTMAGVMGAFELYEQELDLPKYVKPIMGFSVGYPDQEPGVKPKLPLSGSVMADKYDEKKVEAAVNEYDQTMADYYAARDMDTNWTKHNAKLFKMILADPRLSKYPMDKGLNLK</sequence>
<dbReference type="InterPro" id="IPR029479">
    <property type="entry name" value="Nitroreductase"/>
</dbReference>
<comment type="caution">
    <text evidence="7">The sequence shown here is derived from an EMBL/GenBank/DDBJ whole genome shotgun (WGS) entry which is preliminary data.</text>
</comment>
<evidence type="ECO:0000256" key="4">
    <source>
        <dbReference type="ARBA" id="ARBA00023002"/>
    </source>
</evidence>
<evidence type="ECO:0000256" key="1">
    <source>
        <dbReference type="ARBA" id="ARBA00008366"/>
    </source>
</evidence>
<dbReference type="RefSeq" id="WP_213809280.1">
    <property type="nucleotide sequence ID" value="NZ_JAAMFK010000006.1"/>
</dbReference>
<accession>A0ABS5R0M4</accession>
<evidence type="ECO:0000313" key="8">
    <source>
        <dbReference type="Proteomes" id="UP001519504"/>
    </source>
</evidence>
<dbReference type="PANTHER" id="PTHR43425:SF2">
    <property type="entry name" value="OXYGEN-INSENSITIVE NADPH NITROREDUCTASE"/>
    <property type="match status" value="1"/>
</dbReference>
<comment type="similarity">
    <text evidence="1 5">Belongs to the flavin oxidoreductase frp family.</text>
</comment>
<dbReference type="Gene3D" id="3.40.109.10">
    <property type="entry name" value="NADH Oxidase"/>
    <property type="match status" value="1"/>
</dbReference>
<evidence type="ECO:0000256" key="2">
    <source>
        <dbReference type="ARBA" id="ARBA00022630"/>
    </source>
</evidence>
<keyword evidence="5" id="KW-0521">NADP</keyword>
<keyword evidence="3 5" id="KW-0288">FMN</keyword>
<keyword evidence="8" id="KW-1185">Reference proteome</keyword>
<keyword evidence="2 5" id="KW-0285">Flavoprotein</keyword>
<keyword evidence="4 5" id="KW-0560">Oxidoreductase</keyword>
<name>A0ABS5R0M4_9LACO</name>
<dbReference type="InterPro" id="IPR000415">
    <property type="entry name" value="Nitroreductase-like"/>
</dbReference>
<protein>
    <submittedName>
        <fullName evidence="7">NADPH-dependent oxidoreductase</fullName>
    </submittedName>
</protein>
<reference evidence="7 8" key="1">
    <citation type="submission" date="2020-02" db="EMBL/GenBank/DDBJ databases">
        <title>Fructobacillus sp. isolated from paper mulberry of Taiwan.</title>
        <authorList>
            <person name="Lin S.-T."/>
        </authorList>
    </citation>
    <scope>NUCLEOTIDE SEQUENCE [LARGE SCALE GENOMIC DNA]</scope>
    <source>
        <strain evidence="7 8">M2-14</strain>
    </source>
</reference>
<evidence type="ECO:0000313" key="7">
    <source>
        <dbReference type="EMBL" id="MBS9338995.1"/>
    </source>
</evidence>
<dbReference type="EMBL" id="JAAMFK010000006">
    <property type="protein sequence ID" value="MBS9338995.1"/>
    <property type="molecule type" value="Genomic_DNA"/>
</dbReference>
<evidence type="ECO:0000259" key="6">
    <source>
        <dbReference type="Pfam" id="PF00881"/>
    </source>
</evidence>
<feature type="domain" description="Nitroreductase" evidence="6">
    <location>
        <begin position="14"/>
        <end position="168"/>
    </location>
</feature>
<dbReference type="SUPFAM" id="SSF55469">
    <property type="entry name" value="FMN-dependent nitroreductase-like"/>
    <property type="match status" value="1"/>
</dbReference>
<dbReference type="Pfam" id="PF00881">
    <property type="entry name" value="Nitroreductase"/>
    <property type="match status" value="1"/>
</dbReference>
<proteinExistence type="inferred from homology"/>